<feature type="transmembrane region" description="Helical" evidence="1">
    <location>
        <begin position="210"/>
        <end position="228"/>
    </location>
</feature>
<evidence type="ECO:0000313" key="2">
    <source>
        <dbReference type="EMBL" id="KAK8846382.1"/>
    </source>
</evidence>
<keyword evidence="3" id="KW-1185">Reference proteome</keyword>
<reference evidence="2 3" key="1">
    <citation type="submission" date="2024-04" db="EMBL/GenBank/DDBJ databases">
        <title>Tritrichomonas musculus Genome.</title>
        <authorList>
            <person name="Alves-Ferreira E."/>
            <person name="Grigg M."/>
            <person name="Lorenzi H."/>
            <person name="Galac M."/>
        </authorList>
    </citation>
    <scope>NUCLEOTIDE SEQUENCE [LARGE SCALE GENOMIC DNA]</scope>
    <source>
        <strain evidence="2 3">EAF2021</strain>
    </source>
</reference>
<dbReference type="Proteomes" id="UP001470230">
    <property type="component" value="Unassembled WGS sequence"/>
</dbReference>
<evidence type="ECO:0000256" key="1">
    <source>
        <dbReference type="SAM" id="Phobius"/>
    </source>
</evidence>
<organism evidence="2 3">
    <name type="scientific">Tritrichomonas musculus</name>
    <dbReference type="NCBI Taxonomy" id="1915356"/>
    <lineage>
        <taxon>Eukaryota</taxon>
        <taxon>Metamonada</taxon>
        <taxon>Parabasalia</taxon>
        <taxon>Tritrichomonadida</taxon>
        <taxon>Tritrichomonadidae</taxon>
        <taxon>Tritrichomonas</taxon>
    </lineage>
</organism>
<sequence>MSFILSLIIAGRFSFHIGPNKRQFSIPFLFGFQTDAKYSIDIKNNEDDKFIFLIATEEDMEKYMSEQNLYLPCNVTIPIDYYHITQLNKTSNTINGTIKKGGKYNTTVLSCEYFHSEFSFELIYKNPNSCLSSNVQNTLIINPIITLISMILFIAWLINWVKNFTMKNIIHTIFSFSFFFFVLQKFFFLLETIEKNKSDNPSHYEPYRELFQLLSLTYILTSFLTIENQFFMNTFERTKFVILFFNVIFSYNLAKCLMETDYFDETWDFDFDDFDFKTIAIISFWEIDLFLSTILTYGFNSETLNCCFTVEIFVMSIMYVLFYTFYSIENTFLYDYYIVLIIDVINIAFLAFFGYKFRLNPNTLNNYLCLQIEEEL</sequence>
<protein>
    <recommendedName>
        <fullName evidence="4">Intimal thickness related receptor IRP domain-containing protein</fullName>
    </recommendedName>
</protein>
<feature type="transmembrane region" description="Helical" evidence="1">
    <location>
        <begin position="306"/>
        <end position="328"/>
    </location>
</feature>
<feature type="transmembrane region" description="Helical" evidence="1">
    <location>
        <begin position="170"/>
        <end position="190"/>
    </location>
</feature>
<accession>A0ABR2HG09</accession>
<gene>
    <name evidence="2" type="ORF">M9Y10_020397</name>
</gene>
<proteinExistence type="predicted"/>
<keyword evidence="1" id="KW-0472">Membrane</keyword>
<dbReference type="EMBL" id="JAPFFF010000029">
    <property type="protein sequence ID" value="KAK8846382.1"/>
    <property type="molecule type" value="Genomic_DNA"/>
</dbReference>
<feature type="transmembrane region" description="Helical" evidence="1">
    <location>
        <begin position="139"/>
        <end position="158"/>
    </location>
</feature>
<keyword evidence="1" id="KW-0812">Transmembrane</keyword>
<feature type="transmembrane region" description="Helical" evidence="1">
    <location>
        <begin position="334"/>
        <end position="355"/>
    </location>
</feature>
<name>A0ABR2HG09_9EUKA</name>
<keyword evidence="1" id="KW-1133">Transmembrane helix</keyword>
<evidence type="ECO:0008006" key="4">
    <source>
        <dbReference type="Google" id="ProtNLM"/>
    </source>
</evidence>
<feature type="transmembrane region" description="Helical" evidence="1">
    <location>
        <begin position="278"/>
        <end position="299"/>
    </location>
</feature>
<comment type="caution">
    <text evidence="2">The sequence shown here is derived from an EMBL/GenBank/DDBJ whole genome shotgun (WGS) entry which is preliminary data.</text>
</comment>
<feature type="transmembrane region" description="Helical" evidence="1">
    <location>
        <begin position="240"/>
        <end position="258"/>
    </location>
</feature>
<evidence type="ECO:0000313" key="3">
    <source>
        <dbReference type="Proteomes" id="UP001470230"/>
    </source>
</evidence>